<proteinExistence type="predicted"/>
<dbReference type="InterPro" id="IPR046848">
    <property type="entry name" value="E_motif"/>
</dbReference>
<feature type="repeat" description="PPR" evidence="2">
    <location>
        <begin position="317"/>
        <end position="351"/>
    </location>
</feature>
<keyword evidence="1" id="KW-0677">Repeat</keyword>
<evidence type="ECO:0000313" key="3">
    <source>
        <dbReference type="EMBL" id="KAK9012296.1"/>
    </source>
</evidence>
<dbReference type="PROSITE" id="PS51375">
    <property type="entry name" value="PPR"/>
    <property type="match status" value="3"/>
</dbReference>
<evidence type="ECO:0000313" key="4">
    <source>
        <dbReference type="Proteomes" id="UP001396334"/>
    </source>
</evidence>
<dbReference type="Pfam" id="PF01535">
    <property type="entry name" value="PPR"/>
    <property type="match status" value="4"/>
</dbReference>
<dbReference type="PANTHER" id="PTHR47926">
    <property type="entry name" value="PENTATRICOPEPTIDE REPEAT-CONTAINING PROTEIN"/>
    <property type="match status" value="1"/>
</dbReference>
<gene>
    <name evidence="3" type="ORF">V6N11_040358</name>
</gene>
<name>A0ABR2RH90_9ROSI</name>
<feature type="repeat" description="PPR" evidence="2">
    <location>
        <begin position="244"/>
        <end position="278"/>
    </location>
</feature>
<dbReference type="EMBL" id="JBBPBN010000022">
    <property type="protein sequence ID" value="KAK9012296.1"/>
    <property type="molecule type" value="Genomic_DNA"/>
</dbReference>
<dbReference type="PANTHER" id="PTHR47926:SF365">
    <property type="entry name" value="DYW DOMAIN-CONTAINING PROTEIN"/>
    <property type="match status" value="1"/>
</dbReference>
<dbReference type="Pfam" id="PF13041">
    <property type="entry name" value="PPR_2"/>
    <property type="match status" value="1"/>
</dbReference>
<organism evidence="3 4">
    <name type="scientific">Hibiscus sabdariffa</name>
    <name type="common">roselle</name>
    <dbReference type="NCBI Taxonomy" id="183260"/>
    <lineage>
        <taxon>Eukaryota</taxon>
        <taxon>Viridiplantae</taxon>
        <taxon>Streptophyta</taxon>
        <taxon>Embryophyta</taxon>
        <taxon>Tracheophyta</taxon>
        <taxon>Spermatophyta</taxon>
        <taxon>Magnoliopsida</taxon>
        <taxon>eudicotyledons</taxon>
        <taxon>Gunneridae</taxon>
        <taxon>Pentapetalae</taxon>
        <taxon>rosids</taxon>
        <taxon>malvids</taxon>
        <taxon>Malvales</taxon>
        <taxon>Malvaceae</taxon>
        <taxon>Malvoideae</taxon>
        <taxon>Hibiscus</taxon>
    </lineage>
</organism>
<feature type="repeat" description="PPR" evidence="2">
    <location>
        <begin position="466"/>
        <end position="500"/>
    </location>
</feature>
<evidence type="ECO:0008006" key="5">
    <source>
        <dbReference type="Google" id="ProtNLM"/>
    </source>
</evidence>
<keyword evidence="4" id="KW-1185">Reference proteome</keyword>
<evidence type="ECO:0000256" key="1">
    <source>
        <dbReference type="ARBA" id="ARBA00022737"/>
    </source>
</evidence>
<protein>
    <recommendedName>
        <fullName evidence="5">Pentatricopeptide repeat-containing protein</fullName>
    </recommendedName>
</protein>
<dbReference type="Pfam" id="PF20431">
    <property type="entry name" value="E_motif"/>
    <property type="match status" value="1"/>
</dbReference>
<accession>A0ABR2RH90</accession>
<dbReference type="InterPro" id="IPR011990">
    <property type="entry name" value="TPR-like_helical_dom_sf"/>
</dbReference>
<dbReference type="InterPro" id="IPR046960">
    <property type="entry name" value="PPR_At4g14850-like_plant"/>
</dbReference>
<reference evidence="3 4" key="1">
    <citation type="journal article" date="2024" name="G3 (Bethesda)">
        <title>Genome assembly of Hibiscus sabdariffa L. provides insights into metabolisms of medicinal natural products.</title>
        <authorList>
            <person name="Kim T."/>
        </authorList>
    </citation>
    <scope>NUCLEOTIDE SEQUENCE [LARGE SCALE GENOMIC DNA]</scope>
    <source>
        <strain evidence="3">TK-2024</strain>
        <tissue evidence="3">Old leaves</tissue>
    </source>
</reference>
<dbReference type="InterPro" id="IPR002885">
    <property type="entry name" value="PPR_rpt"/>
</dbReference>
<dbReference type="NCBIfam" id="TIGR00756">
    <property type="entry name" value="PPR"/>
    <property type="match status" value="3"/>
</dbReference>
<dbReference type="Gene3D" id="1.25.40.10">
    <property type="entry name" value="Tetratricopeptide repeat domain"/>
    <property type="match status" value="3"/>
</dbReference>
<comment type="caution">
    <text evidence="3">The sequence shown here is derived from an EMBL/GenBank/DDBJ whole genome shotgun (WGS) entry which is preliminary data.</text>
</comment>
<evidence type="ECO:0000256" key="2">
    <source>
        <dbReference type="PROSITE-ProRule" id="PRU00708"/>
    </source>
</evidence>
<sequence length="536" mass="60438">MAKMSIRELLRFRYTVFANPTLLFSSSKPNHRFPSPFCSTEFKSHTFPRPTTLSILDSCQDINKLFQIQAHLITSGLFQNPFWLDRVLMHSSKLGNIDYTVSIFRCVEDPGTFLVNSVIKACCFSSFPHQVVILYFQMRTHGCFVPNSYTFVPLLSSCSKTGSSKSARKCHGQAIKFGVVNNLPVQNCLIHMYGCCGVLEFAKEVFVEISQKDIASWNSFIDACVKVWNLGLAHNLFDRMPEKNVISWNIMINGYLKAGNPGCALKLFRQIVEFGFTGNEKTVASVLSACSKSARLKEGRSNVGLARRMFDEITNRNRVCWNAMILGHCIHGKPEDGLKLFADMVDRCLVRGEASISQDEISFIGVLSACAHAGLVREGRNYFSQMINKFGIKPNFAHYWCMANLYVGADLFQEAEEILRQMSDGVGDVPSDSVLWANLLNSCRFREGVSVGERIATSLIEREPKNFSYYQLLLNVYAVAGQWEDVARVKQLMKDRGIERVAGCNLVDLKDIVHHLKVGEQWRDSLEQRDAELAES</sequence>
<dbReference type="Proteomes" id="UP001396334">
    <property type="component" value="Unassembled WGS sequence"/>
</dbReference>